<evidence type="ECO:0000313" key="4">
    <source>
        <dbReference type="WBParaSite" id="TMUE_3000011251.1"/>
    </source>
</evidence>
<dbReference type="AlphaFoldDB" id="A0A5S6QV16"/>
<accession>A0A5S6QV16</accession>
<evidence type="ECO:0000256" key="1">
    <source>
        <dbReference type="SAM" id="SignalP"/>
    </source>
</evidence>
<organism evidence="2 4">
    <name type="scientific">Trichuris muris</name>
    <name type="common">Mouse whipworm</name>
    <dbReference type="NCBI Taxonomy" id="70415"/>
    <lineage>
        <taxon>Eukaryota</taxon>
        <taxon>Metazoa</taxon>
        <taxon>Ecdysozoa</taxon>
        <taxon>Nematoda</taxon>
        <taxon>Enoplea</taxon>
        <taxon>Dorylaimia</taxon>
        <taxon>Trichinellida</taxon>
        <taxon>Trichuridae</taxon>
        <taxon>Trichuris</taxon>
    </lineage>
</organism>
<keyword evidence="2" id="KW-1185">Reference proteome</keyword>
<name>A0A5S6QV16_TRIMR</name>
<evidence type="ECO:0000313" key="3">
    <source>
        <dbReference type="WBParaSite" id="TMUE_3000011159.1"/>
    </source>
</evidence>
<keyword evidence="1" id="KW-0732">Signal</keyword>
<reference evidence="3 4" key="3">
    <citation type="submission" date="2019-12" db="UniProtKB">
        <authorList>
            <consortium name="WormBaseParasite"/>
        </authorList>
    </citation>
    <scope>IDENTIFICATION</scope>
</reference>
<feature type="signal peptide" evidence="1">
    <location>
        <begin position="1"/>
        <end position="17"/>
    </location>
</feature>
<proteinExistence type="predicted"/>
<evidence type="ECO:0000313" key="2">
    <source>
        <dbReference type="Proteomes" id="UP000046395"/>
    </source>
</evidence>
<feature type="chain" id="PRO_5044624357" evidence="1">
    <location>
        <begin position="18"/>
        <end position="82"/>
    </location>
</feature>
<protein>
    <submittedName>
        <fullName evidence="3 4">Uncharacterized protein</fullName>
    </submittedName>
</protein>
<dbReference type="Proteomes" id="UP000046395">
    <property type="component" value="Unassembled WGS sequence"/>
</dbReference>
<reference evidence="2" key="1">
    <citation type="submission" date="2013-11" db="EMBL/GenBank/DDBJ databases">
        <authorList>
            <person name="Aslett M."/>
        </authorList>
    </citation>
    <scope>NUCLEOTIDE SEQUENCE [LARGE SCALE GENOMIC DNA]</scope>
    <source>
        <strain evidence="2">Edinburgh</strain>
    </source>
</reference>
<reference evidence="2" key="2">
    <citation type="submission" date="2014-03" db="EMBL/GenBank/DDBJ databases">
        <title>The whipworm genome and dual-species transcriptomics of an intimate host-pathogen interaction.</title>
        <authorList>
            <person name="Foth B.J."/>
            <person name="Tsai I.J."/>
            <person name="Reid A.J."/>
            <person name="Bancroft A.J."/>
            <person name="Nichol S."/>
            <person name="Tracey A."/>
            <person name="Holroyd N."/>
            <person name="Cotton J.A."/>
            <person name="Stanley E.J."/>
            <person name="Zarowiecki M."/>
            <person name="Liu J.Z."/>
            <person name="Huckvale T."/>
            <person name="Cooper P.J."/>
            <person name="Grencis R.K."/>
            <person name="Berriman M."/>
        </authorList>
    </citation>
    <scope>NUCLEOTIDE SEQUENCE [LARGE SCALE GENOMIC DNA]</scope>
    <source>
        <strain evidence="2">Edinburgh</strain>
    </source>
</reference>
<dbReference type="WBParaSite" id="TMUE_3000011159.1">
    <property type="protein sequence ID" value="TMUE_3000011159.1"/>
    <property type="gene ID" value="WBGene00286475"/>
</dbReference>
<sequence length="82" mass="9732">MATICFCLVLLVLFVNADDADTDDFEVVDRFKRYYPYYPYYPPYYGYHPVIGSAIRATNAFYNYRAYQRGLQARAFRYGFFG</sequence>
<dbReference type="WBParaSite" id="TMUE_3000011251.1">
    <property type="protein sequence ID" value="TMUE_3000011251.1"/>
    <property type="gene ID" value="WBGene00301245"/>
</dbReference>